<organism evidence="1 2">
    <name type="scientific">Micropruina glycogenica</name>
    <dbReference type="NCBI Taxonomy" id="75385"/>
    <lineage>
        <taxon>Bacteria</taxon>
        <taxon>Bacillati</taxon>
        <taxon>Actinomycetota</taxon>
        <taxon>Actinomycetes</taxon>
        <taxon>Propionibacteriales</taxon>
        <taxon>Nocardioidaceae</taxon>
        <taxon>Micropruina</taxon>
    </lineage>
</organism>
<name>A0A2N9JKP6_9ACTN</name>
<dbReference type="Proteomes" id="UP000238164">
    <property type="component" value="Chromosome 1"/>
</dbReference>
<proteinExistence type="predicted"/>
<sequence length="67" mass="7647">MRPSAISRRAVALRVLAPRSTVARDQLLRTLLALPYMRDRLTQPDLLVMAGEWTEDLMVRVLKRAST</sequence>
<keyword evidence="2" id="KW-1185">Reference proteome</keyword>
<reference evidence="1 2" key="1">
    <citation type="submission" date="2018-02" db="EMBL/GenBank/DDBJ databases">
        <authorList>
            <person name="Cohen D.B."/>
            <person name="Kent A.D."/>
        </authorList>
    </citation>
    <scope>NUCLEOTIDE SEQUENCE [LARGE SCALE GENOMIC DNA]</scope>
    <source>
        <strain evidence="1">1</strain>
    </source>
</reference>
<protein>
    <submittedName>
        <fullName evidence="1">Uncharacterized protein</fullName>
    </submittedName>
</protein>
<evidence type="ECO:0000313" key="1">
    <source>
        <dbReference type="EMBL" id="SPD88346.1"/>
    </source>
</evidence>
<dbReference type="AlphaFoldDB" id="A0A2N9JKP6"/>
<gene>
    <name evidence="1" type="ORF">MPLG2_3316</name>
</gene>
<dbReference type="EMBL" id="LT985188">
    <property type="protein sequence ID" value="SPD88346.1"/>
    <property type="molecule type" value="Genomic_DNA"/>
</dbReference>
<evidence type="ECO:0000313" key="2">
    <source>
        <dbReference type="Proteomes" id="UP000238164"/>
    </source>
</evidence>
<accession>A0A2N9JKP6</accession>
<dbReference type="KEGG" id="mgg:MPLG2_3316"/>